<protein>
    <submittedName>
        <fullName evidence="1">Uncharacterized protein</fullName>
    </submittedName>
</protein>
<comment type="caution">
    <text evidence="1">The sequence shown here is derived from an EMBL/GenBank/DDBJ whole genome shotgun (WGS) entry which is preliminary data.</text>
</comment>
<gene>
    <name evidence="1" type="ORF">NPIL_319341</name>
</gene>
<evidence type="ECO:0000313" key="2">
    <source>
        <dbReference type="Proteomes" id="UP000887013"/>
    </source>
</evidence>
<proteinExistence type="predicted"/>
<reference evidence="1" key="1">
    <citation type="submission" date="2020-08" db="EMBL/GenBank/DDBJ databases">
        <title>Multicomponent nature underlies the extraordinary mechanical properties of spider dragline silk.</title>
        <authorList>
            <person name="Kono N."/>
            <person name="Nakamura H."/>
            <person name="Mori M."/>
            <person name="Yoshida Y."/>
            <person name="Ohtoshi R."/>
            <person name="Malay A.D."/>
            <person name="Moran D.A.P."/>
            <person name="Tomita M."/>
            <person name="Numata K."/>
            <person name="Arakawa K."/>
        </authorList>
    </citation>
    <scope>NUCLEOTIDE SEQUENCE</scope>
</reference>
<evidence type="ECO:0000313" key="1">
    <source>
        <dbReference type="EMBL" id="GFS90058.1"/>
    </source>
</evidence>
<name>A0A8X6N2J2_NEPPI</name>
<sequence>MERKMCQQQFSMPNIFMITIETQTKYQSIQAYENIVFTSETVISQLGTQDIGLPSSSTNWVFSTISVEGAIKLHFHSTFAALSSLCFQNWKNLRENHNALGLYFSWFCLDPLVPVKETLKTEGCLDIFRQFRIVYIVTIVQREGIFLFPQYRSLFHAAGPARMWFADMGV</sequence>
<keyword evidence="2" id="KW-1185">Reference proteome</keyword>
<dbReference type="AlphaFoldDB" id="A0A8X6N2J2"/>
<dbReference type="Proteomes" id="UP000887013">
    <property type="component" value="Unassembled WGS sequence"/>
</dbReference>
<accession>A0A8X6N2J2</accession>
<organism evidence="1 2">
    <name type="scientific">Nephila pilipes</name>
    <name type="common">Giant wood spider</name>
    <name type="synonym">Nephila maculata</name>
    <dbReference type="NCBI Taxonomy" id="299642"/>
    <lineage>
        <taxon>Eukaryota</taxon>
        <taxon>Metazoa</taxon>
        <taxon>Ecdysozoa</taxon>
        <taxon>Arthropoda</taxon>
        <taxon>Chelicerata</taxon>
        <taxon>Arachnida</taxon>
        <taxon>Araneae</taxon>
        <taxon>Araneomorphae</taxon>
        <taxon>Entelegynae</taxon>
        <taxon>Araneoidea</taxon>
        <taxon>Nephilidae</taxon>
        <taxon>Nephila</taxon>
    </lineage>
</organism>
<dbReference type="EMBL" id="BMAW01004634">
    <property type="protein sequence ID" value="GFS90058.1"/>
    <property type="molecule type" value="Genomic_DNA"/>
</dbReference>